<dbReference type="GO" id="GO:0004648">
    <property type="term" value="F:O-phospho-L-serine:2-oxoglutarate aminotransferase activity"/>
    <property type="evidence" value="ECO:0007669"/>
    <property type="project" value="UniProtKB-UniRule"/>
</dbReference>
<dbReference type="Gene3D" id="3.90.1150.10">
    <property type="entry name" value="Aspartate Aminotransferase, domain 1"/>
    <property type="match status" value="1"/>
</dbReference>
<keyword evidence="11" id="KW-0963">Cytoplasm</keyword>
<organism evidence="14">
    <name type="scientific">uncultured Chloroflexia bacterium</name>
    <dbReference type="NCBI Taxonomy" id="1672391"/>
    <lineage>
        <taxon>Bacteria</taxon>
        <taxon>Bacillati</taxon>
        <taxon>Chloroflexota</taxon>
        <taxon>Chloroflexia</taxon>
        <taxon>environmental samples</taxon>
    </lineage>
</organism>
<dbReference type="HAMAP" id="MF_00160">
    <property type="entry name" value="SerC_aminotrans_5"/>
    <property type="match status" value="1"/>
</dbReference>
<comment type="function">
    <text evidence="1 11">Catalyzes the reversible conversion of 3-phosphohydroxypyruvate to phosphoserine and of 3-hydroxy-2-oxo-4-phosphonooxybutanoate to phosphohydroxythreonine.</text>
</comment>
<comment type="pathway">
    <text evidence="11">Cofactor biosynthesis; pyridoxine 5'-phosphate biosynthesis; pyridoxine 5'-phosphate from D-erythrose 4-phosphate: step 3/5.</text>
</comment>
<keyword evidence="4 11" id="KW-0032">Aminotransferase</keyword>
<evidence type="ECO:0000256" key="12">
    <source>
        <dbReference type="SAM" id="Coils"/>
    </source>
</evidence>
<feature type="modified residue" description="N6-(pyridoxal phosphate)lysine" evidence="11">
    <location>
        <position position="196"/>
    </location>
</feature>
<sequence length="361" mass="39714">MTPIYNFNPGPAILPREVLEEVRSELLDYRGTGLSIMEMSHRAKEYEAINAEAEQLVKELLEVPAGYRVLFLQGGASLQFAMAPMNFLPPDRTADYILTGVWSDKAIEEASKIGKTHVAASTKDEKYRRVPGQDEIRLSDDPVYVHLTSNNTIFGTQWRTLPSFDGVPLVADMSSDIMSRPVDVRPFGLIYAGVQKNMGPAGATMVLIREEWLGKAPGSVPTILRYDTHAKNNSLYNTPAVFAVYVSSLVLRWLRDQGGLAEIGRRNEAKAAAIYDAIDASDGFYRGHAEPGSRSLMNVTFRLPSEDLEKTFIGAATRRGFVGLAGHRSVGGVRASIYNAMGIEGCTALAEFMREFVRTNG</sequence>
<comment type="caution">
    <text evidence="11">Lacks conserved residue(s) required for the propagation of feature annotation.</text>
</comment>
<dbReference type="InterPro" id="IPR015424">
    <property type="entry name" value="PyrdxlP-dep_Trfase"/>
</dbReference>
<feature type="binding site" evidence="11">
    <location>
        <position position="42"/>
    </location>
    <ligand>
        <name>L-glutamate</name>
        <dbReference type="ChEBI" id="CHEBI:29985"/>
    </ligand>
</feature>
<evidence type="ECO:0000256" key="8">
    <source>
        <dbReference type="ARBA" id="ARBA00023299"/>
    </source>
</evidence>
<evidence type="ECO:0000259" key="13">
    <source>
        <dbReference type="Pfam" id="PF00266"/>
    </source>
</evidence>
<evidence type="ECO:0000256" key="6">
    <source>
        <dbReference type="ARBA" id="ARBA00022679"/>
    </source>
</evidence>
<feature type="binding site" evidence="11">
    <location>
        <position position="152"/>
    </location>
    <ligand>
        <name>pyridoxal 5'-phosphate</name>
        <dbReference type="ChEBI" id="CHEBI:597326"/>
    </ligand>
</feature>
<comment type="pathway">
    <text evidence="2 11">Amino-acid biosynthesis; L-serine biosynthesis; L-serine from 3-phospho-D-glycerate: step 2/3.</text>
</comment>
<dbReference type="UniPathway" id="UPA00244">
    <property type="reaction ID" value="UER00311"/>
</dbReference>
<dbReference type="Gene3D" id="3.40.640.10">
    <property type="entry name" value="Type I PLP-dependent aspartate aminotransferase-like (Major domain)"/>
    <property type="match status" value="1"/>
</dbReference>
<dbReference type="InterPro" id="IPR000192">
    <property type="entry name" value="Aminotrans_V_dom"/>
</dbReference>
<evidence type="ECO:0000256" key="9">
    <source>
        <dbReference type="ARBA" id="ARBA00047630"/>
    </source>
</evidence>
<dbReference type="Pfam" id="PF00266">
    <property type="entry name" value="Aminotran_5"/>
    <property type="match status" value="1"/>
</dbReference>
<evidence type="ECO:0000256" key="5">
    <source>
        <dbReference type="ARBA" id="ARBA00022605"/>
    </source>
</evidence>
<accession>A0A6J4K0J2</accession>
<evidence type="ECO:0000256" key="1">
    <source>
        <dbReference type="ARBA" id="ARBA00003483"/>
    </source>
</evidence>
<dbReference type="InterPro" id="IPR015422">
    <property type="entry name" value="PyrdxlP-dep_Trfase_small"/>
</dbReference>
<evidence type="ECO:0000313" key="14">
    <source>
        <dbReference type="EMBL" id="CAA9292508.1"/>
    </source>
</evidence>
<comment type="catalytic activity">
    <reaction evidence="9 11">
        <text>4-(phosphooxy)-L-threonine + 2-oxoglutarate = (R)-3-hydroxy-2-oxo-4-phosphooxybutanoate + L-glutamate</text>
        <dbReference type="Rhea" id="RHEA:16573"/>
        <dbReference type="ChEBI" id="CHEBI:16810"/>
        <dbReference type="ChEBI" id="CHEBI:29985"/>
        <dbReference type="ChEBI" id="CHEBI:58452"/>
        <dbReference type="ChEBI" id="CHEBI:58538"/>
        <dbReference type="EC" id="2.6.1.52"/>
    </reaction>
</comment>
<dbReference type="InterPro" id="IPR022278">
    <property type="entry name" value="Pser_aminoTfrase"/>
</dbReference>
<dbReference type="GO" id="GO:0008615">
    <property type="term" value="P:pyridoxine biosynthetic process"/>
    <property type="evidence" value="ECO:0007669"/>
    <property type="project" value="UniProtKB-UniRule"/>
</dbReference>
<keyword evidence="8 11" id="KW-0718">Serine biosynthesis</keyword>
<evidence type="ECO:0000256" key="11">
    <source>
        <dbReference type="HAMAP-Rule" id="MF_00160"/>
    </source>
</evidence>
<feature type="binding site" evidence="11">
    <location>
        <position position="172"/>
    </location>
    <ligand>
        <name>pyridoxal 5'-phosphate</name>
        <dbReference type="ChEBI" id="CHEBI:597326"/>
    </ligand>
</feature>
<dbReference type="PANTHER" id="PTHR43247:SF1">
    <property type="entry name" value="PHOSPHOSERINE AMINOTRANSFERASE"/>
    <property type="match status" value="1"/>
</dbReference>
<name>A0A6J4K0J2_9CHLR</name>
<dbReference type="NCBIfam" id="NF003764">
    <property type="entry name" value="PRK05355.1"/>
    <property type="match status" value="1"/>
</dbReference>
<proteinExistence type="inferred from homology"/>
<comment type="similarity">
    <text evidence="3 11">Belongs to the class-V pyridoxal-phosphate-dependent aminotransferase family. SerC subfamily.</text>
</comment>
<evidence type="ECO:0000256" key="2">
    <source>
        <dbReference type="ARBA" id="ARBA00005099"/>
    </source>
</evidence>
<dbReference type="AlphaFoldDB" id="A0A6J4K0J2"/>
<dbReference type="UniPathway" id="UPA00135">
    <property type="reaction ID" value="UER00197"/>
</dbReference>
<dbReference type="FunFam" id="3.90.1150.10:FF:000006">
    <property type="entry name" value="Phosphoserine aminotransferase"/>
    <property type="match status" value="1"/>
</dbReference>
<dbReference type="InterPro" id="IPR015421">
    <property type="entry name" value="PyrdxlP-dep_Trfase_major"/>
</dbReference>
<gene>
    <name evidence="11" type="primary">serC</name>
    <name evidence="14" type="ORF">AVDCRST_MAG26-4205</name>
</gene>
<evidence type="ECO:0000256" key="4">
    <source>
        <dbReference type="ARBA" id="ARBA00022576"/>
    </source>
</evidence>
<evidence type="ECO:0000256" key="7">
    <source>
        <dbReference type="ARBA" id="ARBA00022898"/>
    </source>
</evidence>
<dbReference type="GO" id="GO:0006564">
    <property type="term" value="P:L-serine biosynthetic process"/>
    <property type="evidence" value="ECO:0007669"/>
    <property type="project" value="UniProtKB-UniRule"/>
</dbReference>
<feature type="domain" description="Aminotransferase class V" evidence="13">
    <location>
        <begin position="4"/>
        <end position="345"/>
    </location>
</feature>
<keyword evidence="7 11" id="KW-0663">Pyridoxal phosphate</keyword>
<comment type="subcellular location">
    <subcellularLocation>
        <location evidence="11">Cytoplasm</location>
    </subcellularLocation>
</comment>
<feature type="binding site" evidence="11">
    <location>
        <position position="195"/>
    </location>
    <ligand>
        <name>pyridoxal 5'-phosphate</name>
        <dbReference type="ChEBI" id="CHEBI:597326"/>
    </ligand>
</feature>
<dbReference type="SUPFAM" id="SSF53383">
    <property type="entry name" value="PLP-dependent transferases"/>
    <property type="match status" value="1"/>
</dbReference>
<keyword evidence="6 11" id="KW-0808">Transferase</keyword>
<dbReference type="EC" id="2.6.1.52" evidence="11"/>
<evidence type="ECO:0000256" key="10">
    <source>
        <dbReference type="ARBA" id="ARBA00049007"/>
    </source>
</evidence>
<keyword evidence="11" id="KW-0664">Pyridoxine biosynthesis</keyword>
<reference evidence="14" key="1">
    <citation type="submission" date="2020-02" db="EMBL/GenBank/DDBJ databases">
        <authorList>
            <person name="Meier V. D."/>
        </authorList>
    </citation>
    <scope>NUCLEOTIDE SEQUENCE</scope>
    <source>
        <strain evidence="14">AVDCRST_MAG26</strain>
    </source>
</reference>
<protein>
    <recommendedName>
        <fullName evidence="11">Phosphoserine aminotransferase</fullName>
        <ecNumber evidence="11">2.6.1.52</ecNumber>
    </recommendedName>
    <alternativeName>
        <fullName evidence="11">Phosphohydroxythreonine aminotransferase</fullName>
        <shortName evidence="11">PSAT</shortName>
    </alternativeName>
</protein>
<evidence type="ECO:0000256" key="3">
    <source>
        <dbReference type="ARBA" id="ARBA00006904"/>
    </source>
</evidence>
<keyword evidence="12" id="KW-0175">Coiled coil</keyword>
<dbReference type="NCBIfam" id="TIGR01364">
    <property type="entry name" value="serC_1"/>
    <property type="match status" value="1"/>
</dbReference>
<dbReference type="EMBL" id="CADCTK010000984">
    <property type="protein sequence ID" value="CAA9292508.1"/>
    <property type="molecule type" value="Genomic_DNA"/>
</dbReference>
<dbReference type="PANTHER" id="PTHR43247">
    <property type="entry name" value="PHOSPHOSERINE AMINOTRANSFERASE"/>
    <property type="match status" value="1"/>
</dbReference>
<comment type="catalytic activity">
    <reaction evidence="10 11">
        <text>O-phospho-L-serine + 2-oxoglutarate = 3-phosphooxypyruvate + L-glutamate</text>
        <dbReference type="Rhea" id="RHEA:14329"/>
        <dbReference type="ChEBI" id="CHEBI:16810"/>
        <dbReference type="ChEBI" id="CHEBI:18110"/>
        <dbReference type="ChEBI" id="CHEBI:29985"/>
        <dbReference type="ChEBI" id="CHEBI:57524"/>
        <dbReference type="EC" id="2.6.1.52"/>
    </reaction>
</comment>
<dbReference type="FunFam" id="3.40.640.10:FF:000010">
    <property type="entry name" value="Phosphoserine aminotransferase"/>
    <property type="match status" value="1"/>
</dbReference>
<dbReference type="GO" id="GO:0030170">
    <property type="term" value="F:pyridoxal phosphate binding"/>
    <property type="evidence" value="ECO:0007669"/>
    <property type="project" value="UniProtKB-UniRule"/>
</dbReference>
<feature type="binding site" evidence="11">
    <location>
        <begin position="237"/>
        <end position="238"/>
    </location>
    <ligand>
        <name>pyridoxal 5'-phosphate</name>
        <dbReference type="ChEBI" id="CHEBI:597326"/>
    </ligand>
</feature>
<feature type="binding site" evidence="11">
    <location>
        <begin position="76"/>
        <end position="77"/>
    </location>
    <ligand>
        <name>pyridoxal 5'-phosphate</name>
        <dbReference type="ChEBI" id="CHEBI:597326"/>
    </ligand>
</feature>
<feature type="binding site" evidence="11">
    <location>
        <position position="102"/>
    </location>
    <ligand>
        <name>pyridoxal 5'-phosphate</name>
        <dbReference type="ChEBI" id="CHEBI:597326"/>
    </ligand>
</feature>
<feature type="coiled-coil region" evidence="12">
    <location>
        <begin position="36"/>
        <end position="63"/>
    </location>
</feature>
<dbReference type="GO" id="GO:0005737">
    <property type="term" value="C:cytoplasm"/>
    <property type="evidence" value="ECO:0007669"/>
    <property type="project" value="UniProtKB-SubCell"/>
</dbReference>
<dbReference type="PIRSF" id="PIRSF000525">
    <property type="entry name" value="SerC"/>
    <property type="match status" value="1"/>
</dbReference>
<comment type="cofactor">
    <cofactor evidence="11">
        <name>pyridoxal 5'-phosphate</name>
        <dbReference type="ChEBI" id="CHEBI:597326"/>
    </cofactor>
    <text evidence="11">Binds 1 pyridoxal phosphate per subunit.</text>
</comment>
<comment type="subunit">
    <text evidence="11">Homodimer.</text>
</comment>
<keyword evidence="5 11" id="KW-0028">Amino-acid biosynthesis</keyword>